<organism evidence="2 3">
    <name type="scientific">Nocardioides fonticola</name>
    <dbReference type="NCBI Taxonomy" id="450363"/>
    <lineage>
        <taxon>Bacteria</taxon>
        <taxon>Bacillati</taxon>
        <taxon>Actinomycetota</taxon>
        <taxon>Actinomycetes</taxon>
        <taxon>Propionibacteriales</taxon>
        <taxon>Nocardioidaceae</taxon>
        <taxon>Nocardioides</taxon>
    </lineage>
</organism>
<gene>
    <name evidence="2" type="ORF">GCM10022215_01530</name>
</gene>
<feature type="compositionally biased region" description="Basic and acidic residues" evidence="1">
    <location>
        <begin position="56"/>
        <end position="75"/>
    </location>
</feature>
<evidence type="ECO:0000313" key="3">
    <source>
        <dbReference type="Proteomes" id="UP001501495"/>
    </source>
</evidence>
<comment type="caution">
    <text evidence="2">The sequence shown here is derived from an EMBL/GenBank/DDBJ whole genome shotgun (WGS) entry which is preliminary data.</text>
</comment>
<protein>
    <submittedName>
        <fullName evidence="2">Uncharacterized protein</fullName>
    </submittedName>
</protein>
<name>A0ABP7X9N3_9ACTN</name>
<evidence type="ECO:0000256" key="1">
    <source>
        <dbReference type="SAM" id="MobiDB-lite"/>
    </source>
</evidence>
<reference evidence="3" key="1">
    <citation type="journal article" date="2019" name="Int. J. Syst. Evol. Microbiol.">
        <title>The Global Catalogue of Microorganisms (GCM) 10K type strain sequencing project: providing services to taxonomists for standard genome sequencing and annotation.</title>
        <authorList>
            <consortium name="The Broad Institute Genomics Platform"/>
            <consortium name="The Broad Institute Genome Sequencing Center for Infectious Disease"/>
            <person name="Wu L."/>
            <person name="Ma J."/>
        </authorList>
    </citation>
    <scope>NUCLEOTIDE SEQUENCE [LARGE SCALE GENOMIC DNA]</scope>
    <source>
        <strain evidence="3">JCM 16703</strain>
    </source>
</reference>
<feature type="region of interest" description="Disordered" evidence="1">
    <location>
        <begin position="33"/>
        <end position="75"/>
    </location>
</feature>
<accession>A0ABP7X9N3</accession>
<evidence type="ECO:0000313" key="2">
    <source>
        <dbReference type="EMBL" id="GAA4108112.1"/>
    </source>
</evidence>
<sequence length="75" mass="7784">MPSDTGTPANGVPSASVTTPEIVLAASAGLANMPSSSASTVMTMAGTPRRHRRRFKGEGMDHLKWDDRGGRGDDG</sequence>
<dbReference type="Proteomes" id="UP001501495">
    <property type="component" value="Unassembled WGS sequence"/>
</dbReference>
<proteinExistence type="predicted"/>
<keyword evidence="3" id="KW-1185">Reference proteome</keyword>
<dbReference type="EMBL" id="BAAAZH010000001">
    <property type="protein sequence ID" value="GAA4108112.1"/>
    <property type="molecule type" value="Genomic_DNA"/>
</dbReference>
<feature type="compositionally biased region" description="Polar residues" evidence="1">
    <location>
        <begin position="33"/>
        <end position="42"/>
    </location>
</feature>